<dbReference type="RefSeq" id="WP_013612555.1">
    <property type="nucleotide sequence ID" value="NZ_JABWDG010000025.1"/>
</dbReference>
<dbReference type="EMBL" id="JAQMRD010000004">
    <property type="protein sequence ID" value="MDB9222230.1"/>
    <property type="molecule type" value="Genomic_DNA"/>
</dbReference>
<dbReference type="Pfam" id="PF00578">
    <property type="entry name" value="AhpC-TSA"/>
    <property type="match status" value="1"/>
</dbReference>
<evidence type="ECO:0000259" key="5">
    <source>
        <dbReference type="PROSITE" id="PS51352"/>
    </source>
</evidence>
<dbReference type="InterPro" id="IPR036249">
    <property type="entry name" value="Thioredoxin-like_sf"/>
</dbReference>
<dbReference type="CDD" id="cd02966">
    <property type="entry name" value="TlpA_like_family"/>
    <property type="match status" value="1"/>
</dbReference>
<keyword evidence="2" id="KW-0201">Cytochrome c-type biogenesis</keyword>
<protein>
    <submittedName>
        <fullName evidence="7">TlpA disulfide reductase family protein</fullName>
    </submittedName>
    <submittedName>
        <fullName evidence="8">TlpA family protein disulfide reductase</fullName>
    </submittedName>
</protein>
<dbReference type="Proteomes" id="UP001199750">
    <property type="component" value="Unassembled WGS sequence"/>
</dbReference>
<evidence type="ECO:0000313" key="8">
    <source>
        <dbReference type="EMBL" id="RGV27205.1"/>
    </source>
</evidence>
<dbReference type="PANTHER" id="PTHR42852">
    <property type="entry name" value="THIOL:DISULFIDE INTERCHANGE PROTEIN DSBE"/>
    <property type="match status" value="1"/>
</dbReference>
<dbReference type="PROSITE" id="PS51352">
    <property type="entry name" value="THIOREDOXIN_2"/>
    <property type="match status" value="1"/>
</dbReference>
<organism evidence="8 9">
    <name type="scientific">Odoribacter splanchnicus</name>
    <dbReference type="NCBI Taxonomy" id="28118"/>
    <lineage>
        <taxon>Bacteria</taxon>
        <taxon>Pseudomonadati</taxon>
        <taxon>Bacteroidota</taxon>
        <taxon>Bacteroidia</taxon>
        <taxon>Bacteroidales</taxon>
        <taxon>Odoribacteraceae</taxon>
        <taxon>Odoribacter</taxon>
    </lineage>
</organism>
<proteinExistence type="predicted"/>
<dbReference type="GO" id="GO:0030313">
    <property type="term" value="C:cell envelope"/>
    <property type="evidence" value="ECO:0007669"/>
    <property type="project" value="UniProtKB-SubCell"/>
</dbReference>
<evidence type="ECO:0000256" key="2">
    <source>
        <dbReference type="ARBA" id="ARBA00022748"/>
    </source>
</evidence>
<evidence type="ECO:0000313" key="9">
    <source>
        <dbReference type="Proteomes" id="UP000283426"/>
    </source>
</evidence>
<feature type="domain" description="Thioredoxin" evidence="5">
    <location>
        <begin position="312"/>
        <end position="457"/>
    </location>
</feature>
<reference evidence="7" key="3">
    <citation type="submission" date="2023-01" db="EMBL/GenBank/DDBJ databases">
        <title>Human gut microbiome strain richness.</title>
        <authorList>
            <person name="Chen-Liaw A."/>
        </authorList>
    </citation>
    <scope>NUCLEOTIDE SEQUENCE</scope>
    <source>
        <strain evidence="7">RTP21484st1_B7_RTP21484_190118</strain>
    </source>
</reference>
<dbReference type="AlphaFoldDB" id="A0A412WJ04"/>
<name>A0A412WJ04_9BACT</name>
<evidence type="ECO:0000256" key="1">
    <source>
        <dbReference type="ARBA" id="ARBA00004196"/>
    </source>
</evidence>
<reference evidence="8 9" key="1">
    <citation type="submission" date="2018-08" db="EMBL/GenBank/DDBJ databases">
        <title>A genome reference for cultivated species of the human gut microbiota.</title>
        <authorList>
            <person name="Zou Y."/>
            <person name="Xue W."/>
            <person name="Luo G."/>
        </authorList>
    </citation>
    <scope>NUCLEOTIDE SEQUENCE [LARGE SCALE GENOMIC DNA]</scope>
    <source>
        <strain evidence="8 9">AF14-6AC</strain>
    </source>
</reference>
<evidence type="ECO:0000256" key="3">
    <source>
        <dbReference type="ARBA" id="ARBA00023157"/>
    </source>
</evidence>
<evidence type="ECO:0000313" key="6">
    <source>
        <dbReference type="EMBL" id="MCG4961982.1"/>
    </source>
</evidence>
<dbReference type="Gene3D" id="3.40.30.10">
    <property type="entry name" value="Glutaredoxin"/>
    <property type="match status" value="1"/>
</dbReference>
<sequence>MKFLFIILALASGWYCQAQETILKGHIRNYNGEEIFILCRETEFQDTLQVDASGHFAWSPKLTEGQIYTLNVKDYERERIEVNLTPGNQSEIELTLLPDKKMIVKFLGDRAAENEYRMVFNQLENSSPWNTADIKSLTFLPYKKKMEEIEKGMRPLLKQVEDPEIKKQFHKELHLWYQRQLTIYGWNLSERKEGNNRDTDYDAFIKKVDLNNPEECDDFVISRVIDWHRQQEPQFGHKNRYTNELDWLERLVSNREIKNCFATQQMERRIYYASGESLEEMMKRYRQICTDDSVRQQVEAKYKKYVQAFGNLMPGKIAPDFELIDREGKKCRLSDLKGKYLFVDFWATWCHGCVLEIPYMVKLQEHFANDDRIALISVSLDSDQKLWKKFLEKDPPEWAQYVLSKEAMRFIREAYRMPGIPRFMLVNPEGYLVNFKYTRPSDPQCAELIEQDMKDNK</sequence>
<dbReference type="Proteomes" id="UP000283426">
    <property type="component" value="Unassembled WGS sequence"/>
</dbReference>
<reference evidence="6" key="2">
    <citation type="submission" date="2022-01" db="EMBL/GenBank/DDBJ databases">
        <title>Collection of gut derived symbiotic bacterial strains cultured from healthy donors.</title>
        <authorList>
            <person name="Lin H."/>
            <person name="Kohout C."/>
            <person name="Waligurski E."/>
            <person name="Pamer E.G."/>
        </authorList>
    </citation>
    <scope>NUCLEOTIDE SEQUENCE</scope>
    <source>
        <strain evidence="6">DFI.1.149</strain>
    </source>
</reference>
<evidence type="ECO:0000313" key="7">
    <source>
        <dbReference type="EMBL" id="MDB9222230.1"/>
    </source>
</evidence>
<dbReference type="InterPro" id="IPR050553">
    <property type="entry name" value="Thioredoxin_ResA/DsbE_sf"/>
</dbReference>
<keyword evidence="3" id="KW-1015">Disulfide bond</keyword>
<dbReference type="SUPFAM" id="SSF52833">
    <property type="entry name" value="Thioredoxin-like"/>
    <property type="match status" value="1"/>
</dbReference>
<keyword evidence="4" id="KW-0676">Redox-active center</keyword>
<dbReference type="PANTHER" id="PTHR42852:SF6">
    <property type="entry name" value="THIOL:DISULFIDE INTERCHANGE PROTEIN DSBE"/>
    <property type="match status" value="1"/>
</dbReference>
<dbReference type="InterPro" id="IPR000866">
    <property type="entry name" value="AhpC/TSA"/>
</dbReference>
<gene>
    <name evidence="8" type="ORF">DWW24_07805</name>
    <name evidence="6" type="ORF">L0P03_19375</name>
    <name evidence="7" type="ORF">PN645_04320</name>
</gene>
<dbReference type="EMBL" id="QRYW01000014">
    <property type="protein sequence ID" value="RGV27205.1"/>
    <property type="molecule type" value="Genomic_DNA"/>
</dbReference>
<evidence type="ECO:0000256" key="4">
    <source>
        <dbReference type="ARBA" id="ARBA00023284"/>
    </source>
</evidence>
<dbReference type="Proteomes" id="UP001212263">
    <property type="component" value="Unassembled WGS sequence"/>
</dbReference>
<dbReference type="GO" id="GO:0016491">
    <property type="term" value="F:oxidoreductase activity"/>
    <property type="evidence" value="ECO:0007669"/>
    <property type="project" value="InterPro"/>
</dbReference>
<dbReference type="EMBL" id="JAKNDN010000052">
    <property type="protein sequence ID" value="MCG4961982.1"/>
    <property type="molecule type" value="Genomic_DNA"/>
</dbReference>
<comment type="caution">
    <text evidence="8">The sequence shown here is derived from an EMBL/GenBank/DDBJ whole genome shotgun (WGS) entry which is preliminary data.</text>
</comment>
<dbReference type="GeneID" id="61275603"/>
<dbReference type="InterPro" id="IPR013766">
    <property type="entry name" value="Thioredoxin_domain"/>
</dbReference>
<comment type="subcellular location">
    <subcellularLocation>
        <location evidence="1">Cell envelope</location>
    </subcellularLocation>
</comment>
<dbReference type="GO" id="GO:0017004">
    <property type="term" value="P:cytochrome complex assembly"/>
    <property type="evidence" value="ECO:0007669"/>
    <property type="project" value="UniProtKB-KW"/>
</dbReference>
<dbReference type="GO" id="GO:0016209">
    <property type="term" value="F:antioxidant activity"/>
    <property type="evidence" value="ECO:0007669"/>
    <property type="project" value="InterPro"/>
</dbReference>
<accession>A0A412WJ04</accession>